<dbReference type="PANTHER" id="PTHR24089">
    <property type="entry name" value="SOLUTE CARRIER FAMILY 25"/>
    <property type="match status" value="1"/>
</dbReference>
<sequence>MWREEGWRGMMAGNGINCLRIVPYSAVQFTTYEQLKKLFTANGTLPLDTPTRLLVGALAGINSVTTTYLLDLVRSRLSVASASIRVPTPTMAPAPALVPSPAPSPIPSGLGQVISAQGRRTTATLLQHPPPRFLPSNEDYMSQTRQWFDQVSQSATSTVFFWMAPNLHFPMAETAGSKPSQAAFSGLCYYSHLSARTQPRPQGRQIVPAVAQACSAFPQFQIELQVSQPHTQGAMSRHTAVTEAASFNTRADAT</sequence>
<evidence type="ECO:0000256" key="7">
    <source>
        <dbReference type="RuleBase" id="RU000488"/>
    </source>
</evidence>
<evidence type="ECO:0000256" key="5">
    <source>
        <dbReference type="ARBA" id="ARBA00023136"/>
    </source>
</evidence>
<dbReference type="InterPro" id="IPR023395">
    <property type="entry name" value="MCP_dom_sf"/>
</dbReference>
<comment type="caution">
    <text evidence="8">The sequence shown here is derived from an EMBL/GenBank/DDBJ whole genome shotgun (WGS) entry which is preliminary data.</text>
</comment>
<dbReference type="Gene3D" id="1.50.40.10">
    <property type="entry name" value="Mitochondrial carrier domain"/>
    <property type="match status" value="1"/>
</dbReference>
<keyword evidence="3" id="KW-0677">Repeat</keyword>
<dbReference type="EMBL" id="CAJMWV010002279">
    <property type="protein sequence ID" value="CAE6458949.1"/>
    <property type="molecule type" value="Genomic_DNA"/>
</dbReference>
<gene>
    <name evidence="8" type="ORF">RDB_LOCUS74334</name>
</gene>
<keyword evidence="2 6" id="KW-0812">Transmembrane</keyword>
<evidence type="ECO:0000256" key="1">
    <source>
        <dbReference type="ARBA" id="ARBA00004141"/>
    </source>
</evidence>
<proteinExistence type="inferred from homology"/>
<keyword evidence="5 6" id="KW-0472">Membrane</keyword>
<protein>
    <submittedName>
        <fullName evidence="8">Uncharacterized protein</fullName>
    </submittedName>
</protein>
<comment type="similarity">
    <text evidence="7">Belongs to the mitochondrial carrier (TC 2.A.29) family.</text>
</comment>
<dbReference type="PROSITE" id="PS50920">
    <property type="entry name" value="SOLCAR"/>
    <property type="match status" value="1"/>
</dbReference>
<dbReference type="InterPro" id="IPR018108">
    <property type="entry name" value="MCP_transmembrane"/>
</dbReference>
<dbReference type="GO" id="GO:0016020">
    <property type="term" value="C:membrane"/>
    <property type="evidence" value="ECO:0007669"/>
    <property type="project" value="UniProtKB-SubCell"/>
</dbReference>
<evidence type="ECO:0000313" key="8">
    <source>
        <dbReference type="EMBL" id="CAE6458949.1"/>
    </source>
</evidence>
<comment type="subcellular location">
    <subcellularLocation>
        <location evidence="1">Membrane</location>
        <topology evidence="1">Multi-pass membrane protein</topology>
    </subcellularLocation>
</comment>
<organism evidence="8 9">
    <name type="scientific">Rhizoctonia solani</name>
    <dbReference type="NCBI Taxonomy" id="456999"/>
    <lineage>
        <taxon>Eukaryota</taxon>
        <taxon>Fungi</taxon>
        <taxon>Dikarya</taxon>
        <taxon>Basidiomycota</taxon>
        <taxon>Agaricomycotina</taxon>
        <taxon>Agaricomycetes</taxon>
        <taxon>Cantharellales</taxon>
        <taxon>Ceratobasidiaceae</taxon>
        <taxon>Rhizoctonia</taxon>
    </lineage>
</organism>
<name>A0A8H3GNR7_9AGAM</name>
<evidence type="ECO:0000313" key="9">
    <source>
        <dbReference type="Proteomes" id="UP000663831"/>
    </source>
</evidence>
<feature type="repeat" description="Solcar" evidence="6">
    <location>
        <begin position="1"/>
        <end position="38"/>
    </location>
</feature>
<reference evidence="8" key="1">
    <citation type="submission" date="2021-01" db="EMBL/GenBank/DDBJ databases">
        <authorList>
            <person name="Kaushik A."/>
        </authorList>
    </citation>
    <scope>NUCLEOTIDE SEQUENCE</scope>
    <source>
        <strain evidence="8">AG3-1AP</strain>
    </source>
</reference>
<keyword evidence="4" id="KW-1133">Transmembrane helix</keyword>
<evidence type="ECO:0000256" key="6">
    <source>
        <dbReference type="PROSITE-ProRule" id="PRU00282"/>
    </source>
</evidence>
<evidence type="ECO:0000256" key="4">
    <source>
        <dbReference type="ARBA" id="ARBA00022989"/>
    </source>
</evidence>
<accession>A0A8H3GNR7</accession>
<evidence type="ECO:0000256" key="3">
    <source>
        <dbReference type="ARBA" id="ARBA00022737"/>
    </source>
</evidence>
<dbReference type="AlphaFoldDB" id="A0A8H3GNR7"/>
<evidence type="ECO:0000256" key="2">
    <source>
        <dbReference type="ARBA" id="ARBA00022692"/>
    </source>
</evidence>
<dbReference type="SUPFAM" id="SSF103506">
    <property type="entry name" value="Mitochondrial carrier"/>
    <property type="match status" value="1"/>
</dbReference>
<keyword evidence="7" id="KW-0813">Transport</keyword>
<dbReference type="Pfam" id="PF00153">
    <property type="entry name" value="Mito_carr"/>
    <property type="match status" value="1"/>
</dbReference>
<dbReference type="Proteomes" id="UP000663831">
    <property type="component" value="Unassembled WGS sequence"/>
</dbReference>